<protein>
    <recommendedName>
        <fullName evidence="2">FAD/NAD(P)-binding domain-containing protein</fullName>
    </recommendedName>
</protein>
<dbReference type="PANTHER" id="PTHR22912">
    <property type="entry name" value="DISULFIDE OXIDOREDUCTASE"/>
    <property type="match status" value="1"/>
</dbReference>
<dbReference type="PANTHER" id="PTHR22912:SF151">
    <property type="entry name" value="DIHYDROLIPOYL DEHYDROGENASE, MITOCHONDRIAL"/>
    <property type="match status" value="1"/>
</dbReference>
<accession>A0A8D9GMR0</accession>
<proteinExistence type="inferred from homology"/>
<dbReference type="GO" id="GO:0016491">
    <property type="term" value="F:oxidoreductase activity"/>
    <property type="evidence" value="ECO:0007669"/>
    <property type="project" value="InterPro"/>
</dbReference>
<dbReference type="InterPro" id="IPR036188">
    <property type="entry name" value="FAD/NAD-bd_sf"/>
</dbReference>
<dbReference type="InterPro" id="IPR050151">
    <property type="entry name" value="Class-I_Pyr_Nuc-Dis_Oxidored"/>
</dbReference>
<evidence type="ECO:0000313" key="4">
    <source>
        <dbReference type="Proteomes" id="UP000694005"/>
    </source>
</evidence>
<dbReference type="EMBL" id="LS974619">
    <property type="protein sequence ID" value="CAG7883664.1"/>
    <property type="molecule type" value="Genomic_DNA"/>
</dbReference>
<evidence type="ECO:0000256" key="1">
    <source>
        <dbReference type="ARBA" id="ARBA00007532"/>
    </source>
</evidence>
<reference evidence="3 4" key="1">
    <citation type="submission" date="2021-07" db="EMBL/GenBank/DDBJ databases">
        <authorList>
            <consortium name="Genoscope - CEA"/>
            <person name="William W."/>
        </authorList>
    </citation>
    <scope>NUCLEOTIDE SEQUENCE [LARGE SCALE GENOMIC DNA]</scope>
</reference>
<dbReference type="Proteomes" id="UP000694005">
    <property type="component" value="Chromosome A03"/>
</dbReference>
<evidence type="ECO:0000313" key="3">
    <source>
        <dbReference type="EMBL" id="CAG7883664.1"/>
    </source>
</evidence>
<comment type="similarity">
    <text evidence="1">Belongs to the class-I pyridine nucleotide-disulfide oxidoreductase family.</text>
</comment>
<dbReference type="SUPFAM" id="SSF51905">
    <property type="entry name" value="FAD/NAD(P)-binding domain"/>
    <property type="match status" value="1"/>
</dbReference>
<dbReference type="Gramene" id="A03p50070.2_BraZ1">
    <property type="protein sequence ID" value="A03p50070.2_BraZ1.CDS"/>
    <property type="gene ID" value="A03g50070.2_BraZ1"/>
</dbReference>
<gene>
    <name evidence="3" type="ORF">BRAPAZ1V2_A03P50070.2</name>
</gene>
<evidence type="ECO:0000259" key="2">
    <source>
        <dbReference type="Pfam" id="PF07992"/>
    </source>
</evidence>
<dbReference type="Pfam" id="PF07992">
    <property type="entry name" value="Pyr_redox_2"/>
    <property type="match status" value="1"/>
</dbReference>
<feature type="domain" description="FAD/NAD(P)-binding" evidence="2">
    <location>
        <begin position="5"/>
        <end position="86"/>
    </location>
</feature>
<dbReference type="InterPro" id="IPR023753">
    <property type="entry name" value="FAD/NAD-binding_dom"/>
</dbReference>
<dbReference type="Gene3D" id="3.50.50.60">
    <property type="entry name" value="FAD/NAD(P)-binding domain"/>
    <property type="match status" value="3"/>
</dbReference>
<dbReference type="AlphaFoldDB" id="A0A8D9GMR0"/>
<organism evidence="3 4">
    <name type="scientific">Brassica campestris</name>
    <name type="common">Field mustard</name>
    <dbReference type="NCBI Taxonomy" id="3711"/>
    <lineage>
        <taxon>Eukaryota</taxon>
        <taxon>Viridiplantae</taxon>
        <taxon>Streptophyta</taxon>
        <taxon>Embryophyta</taxon>
        <taxon>Tracheophyta</taxon>
        <taxon>Spermatophyta</taxon>
        <taxon>Magnoliopsida</taxon>
        <taxon>eudicotyledons</taxon>
        <taxon>Gunneridae</taxon>
        <taxon>Pentapetalae</taxon>
        <taxon>rosids</taxon>
        <taxon>malvids</taxon>
        <taxon>Brassicales</taxon>
        <taxon>Brassicaceae</taxon>
        <taxon>Brassiceae</taxon>
        <taxon>Brassica</taxon>
    </lineage>
</organism>
<name>A0A8D9GMR0_BRACM</name>
<sequence length="155" mass="16613">MKALGVDILTGFGSVLGPQKVKYGKDNIIAAKDIIIATRSVPFERLSSQVTHALKLESVPNWIAIVGSGYIGLEFSDIYTALGSDVDTALIATGRAPFTNGLGLENINVATQRGFIPVDERMRVIDGNGKLVPHLYCIGDANGLMQLVPKEFLVN</sequence>